<keyword evidence="4" id="KW-1185">Reference proteome</keyword>
<protein>
    <recommendedName>
        <fullName evidence="5">RING-type domain-containing protein</fullName>
    </recommendedName>
</protein>
<dbReference type="Proteomes" id="UP000070412">
    <property type="component" value="Unassembled WGS sequence"/>
</dbReference>
<feature type="compositionally biased region" description="Low complexity" evidence="1">
    <location>
        <begin position="1036"/>
        <end position="1059"/>
    </location>
</feature>
<feature type="compositionally biased region" description="Basic residues" evidence="1">
    <location>
        <begin position="782"/>
        <end position="792"/>
    </location>
</feature>
<feature type="compositionally biased region" description="Polar residues" evidence="1">
    <location>
        <begin position="1010"/>
        <end position="1019"/>
    </location>
</feature>
<feature type="region of interest" description="Disordered" evidence="1">
    <location>
        <begin position="779"/>
        <end position="798"/>
    </location>
</feature>
<feature type="compositionally biased region" description="Low complexity" evidence="1">
    <location>
        <begin position="23"/>
        <end position="47"/>
    </location>
</feature>
<dbReference type="EnsemblMetazoa" id="SSS_2670s_mrna">
    <property type="protein sequence ID" value="KAF7495337.1"/>
    <property type="gene ID" value="SSS_2670"/>
</dbReference>
<evidence type="ECO:0008006" key="5">
    <source>
        <dbReference type="Google" id="ProtNLM"/>
    </source>
</evidence>
<gene>
    <name evidence="2" type="ORF">SSS_2670</name>
</gene>
<reference evidence="4" key="1">
    <citation type="journal article" date="2020" name="PLoS Negl. Trop. Dis.">
        <title>High-quality nuclear genome for Sarcoptes scabiei-A critical resource for a neglected parasite.</title>
        <authorList>
            <person name="Korhonen P.K."/>
            <person name="Gasser R.B."/>
            <person name="Ma G."/>
            <person name="Wang T."/>
            <person name="Stroehlein A.J."/>
            <person name="Young N.D."/>
            <person name="Ang C.S."/>
            <person name="Fernando D.D."/>
            <person name="Lu H.C."/>
            <person name="Taylor S."/>
            <person name="Reynolds S.L."/>
            <person name="Mofiz E."/>
            <person name="Najaraj S.H."/>
            <person name="Gowda H."/>
            <person name="Madugundu A."/>
            <person name="Renuse S."/>
            <person name="Holt D."/>
            <person name="Pandey A."/>
            <person name="Papenfuss A.T."/>
            <person name="Fischer K."/>
        </authorList>
    </citation>
    <scope>NUCLEOTIDE SEQUENCE [LARGE SCALE GENOMIC DNA]</scope>
</reference>
<feature type="region of interest" description="Disordered" evidence="1">
    <location>
        <begin position="998"/>
        <end position="1059"/>
    </location>
</feature>
<reference evidence="2" key="2">
    <citation type="submission" date="2020-01" db="EMBL/GenBank/DDBJ databases">
        <authorList>
            <person name="Korhonen P.K.K."/>
            <person name="Guangxu M.G."/>
            <person name="Wang T.W."/>
            <person name="Stroehlein A.J.S."/>
            <person name="Young N.D."/>
            <person name="Ang C.-S.A."/>
            <person name="Fernando D.W.F."/>
            <person name="Lu H.L."/>
            <person name="Taylor S.T."/>
            <person name="Ehtesham M.E.M."/>
            <person name="Najaraj S.H.N."/>
            <person name="Harsha G.H.G."/>
            <person name="Madugundu A.M."/>
            <person name="Renuse S.R."/>
            <person name="Holt D.H."/>
            <person name="Pandey A.P."/>
            <person name="Papenfuss A.P."/>
            <person name="Gasser R.B.G."/>
            <person name="Fischer K.F."/>
        </authorList>
    </citation>
    <scope>NUCLEOTIDE SEQUENCE</scope>
    <source>
        <strain evidence="2">SSS_KF_BRIS2020</strain>
    </source>
</reference>
<evidence type="ECO:0000313" key="4">
    <source>
        <dbReference type="Proteomes" id="UP000070412"/>
    </source>
</evidence>
<evidence type="ECO:0000313" key="3">
    <source>
        <dbReference type="EnsemblMetazoa" id="KAF7495337.1"/>
    </source>
</evidence>
<dbReference type="Gene3D" id="3.30.40.10">
    <property type="entry name" value="Zinc/RING finger domain, C3HC4 (zinc finger)"/>
    <property type="match status" value="1"/>
</dbReference>
<feature type="region of interest" description="Disordered" evidence="1">
    <location>
        <begin position="1"/>
        <end position="51"/>
    </location>
</feature>
<feature type="compositionally biased region" description="Polar residues" evidence="1">
    <location>
        <begin position="1"/>
        <end position="12"/>
    </location>
</feature>
<feature type="region of interest" description="Disordered" evidence="1">
    <location>
        <begin position="627"/>
        <end position="652"/>
    </location>
</feature>
<dbReference type="OrthoDB" id="637090at2759"/>
<dbReference type="SUPFAM" id="SSF57850">
    <property type="entry name" value="RING/U-box"/>
    <property type="match status" value="1"/>
</dbReference>
<organism evidence="2">
    <name type="scientific">Sarcoptes scabiei</name>
    <name type="common">Itch mite</name>
    <name type="synonym">Acarus scabiei</name>
    <dbReference type="NCBI Taxonomy" id="52283"/>
    <lineage>
        <taxon>Eukaryota</taxon>
        <taxon>Metazoa</taxon>
        <taxon>Ecdysozoa</taxon>
        <taxon>Arthropoda</taxon>
        <taxon>Chelicerata</taxon>
        <taxon>Arachnida</taxon>
        <taxon>Acari</taxon>
        <taxon>Acariformes</taxon>
        <taxon>Sarcoptiformes</taxon>
        <taxon>Astigmata</taxon>
        <taxon>Psoroptidia</taxon>
        <taxon>Sarcoptoidea</taxon>
        <taxon>Sarcoptidae</taxon>
        <taxon>Sarcoptinae</taxon>
        <taxon>Sarcoptes</taxon>
    </lineage>
</organism>
<accession>A0A834RGT2</accession>
<dbReference type="AlphaFoldDB" id="A0A834RGT2"/>
<proteinExistence type="predicted"/>
<feature type="compositionally biased region" description="Low complexity" evidence="1">
    <location>
        <begin position="998"/>
        <end position="1009"/>
    </location>
</feature>
<evidence type="ECO:0000313" key="2">
    <source>
        <dbReference type="EMBL" id="KAF7495337.1"/>
    </source>
</evidence>
<reference evidence="3" key="3">
    <citation type="submission" date="2022-06" db="UniProtKB">
        <authorList>
            <consortium name="EnsemblMetazoa"/>
        </authorList>
    </citation>
    <scope>IDENTIFICATION</scope>
</reference>
<name>A0A834RGT2_SARSC</name>
<sequence length="1178" mass="131938">MLMETSNKNPTVLNKMDPSGINSLKSQSPSSSSSLMSATPSPSSLPSTAVMNENNSLNMNASGISHNFLNRNNNPALMMNNFPNNTMFNNKSLLLQQNSNYTHDIFDYNNSVPSATMFDSFSGGNIDPKILKTTNQSCPANPFAATEISPLYYTNQNNYLYFQQPASTNNKPTQSNNFHNQQLLNKIIQPARTPNKAKTNLMVKNKNLKSASSNQVSTSKNFSPSKNLWNNKSSGIFEKNNPPNPVGSSMMPPELFSLANSNFPSNNWISPNKSNLTSEENQLPNHNTSNIFNNLIDSIPSNQLLQNQMLHNSPANPVRSMNTDLSSAKSSQFNVLGLNGEHASNIDAVFNSKDLFNFKNIIQDSSASSWPTSWDQSSSTAPTTSTATSIVNSIKANNINNETTVPNLDSDDCGLFNYWSDNPSSLLNLSNKSDQSSNMRASINNNLADDSVWNSWPGSNVSVNSSTILNSNAETESNTSSAIALAPVINKDIDSIQQLKALLDFYHENIKYFCNENLQMTKIILDCYLENFSRSSSSAANIDSNQSGTNSLEIEQIILNRLLAKKSESDPELMNELKQFEEFANIYYDLQEHERRSQYLDKVMMQRKFENLKRLYTSLVNDVTLPEDQTNIDSSNENQSALDQNNNSNGQANALNKITNQLKKLQIDAKQLYENNNVQTFQTLMLRLLKYYKKLFNMIPKEISMNILLINRLAKNEITPDFCDESLDAIDDDPDFHSSSDLDYRRLQHCYRCFMNQLRRVTNHHQNLVIDPANIDSNLAQHQKKDKKKKKTAKSESNEKWKIHDQLTGLKLEPSIYYPFYYPMNAHNMNINGPIIVLFNKPPKIPRSSSENITHNWNLVESIEYEINKSGTNGVLVFENLRHDETIICHNDPLGKDQMNTSLKKLIAKLQELFPNISQDQLKETIRQAKYVLMKRHKIQYGFSGFKMRQLVKFISEMILENGVSSTITNTTNPETKPSSTQSNVTKGISWSKIAAQNNNINPTPNITNASNSIPSTTMAKDHSNGAITVPPITKPTPSSTPLSSSSSSLSSTSNPSKTTSTWASTNLSMFSIANGWNDGVNFNISNNCAFCKNVCLEPFNSIENNSPTNTINSKNNQYFRSNCANAKGVVKMPNCKHIFHKECYDSILSSSTSVLHTNVCPFCEKFVLIKDEFPSLN</sequence>
<evidence type="ECO:0000256" key="1">
    <source>
        <dbReference type="SAM" id="MobiDB-lite"/>
    </source>
</evidence>
<dbReference type="InterPro" id="IPR013083">
    <property type="entry name" value="Znf_RING/FYVE/PHD"/>
</dbReference>
<feature type="compositionally biased region" description="Polar residues" evidence="1">
    <location>
        <begin position="627"/>
        <end position="643"/>
    </location>
</feature>
<dbReference type="EMBL" id="WVUK01000048">
    <property type="protein sequence ID" value="KAF7495337.1"/>
    <property type="molecule type" value="Genomic_DNA"/>
</dbReference>